<dbReference type="InterPro" id="IPR050226">
    <property type="entry name" value="NagZ_Beta-hexosaminidase"/>
</dbReference>
<dbReference type="Pfam" id="PF00933">
    <property type="entry name" value="Glyco_hydro_3"/>
    <property type="match status" value="1"/>
</dbReference>
<dbReference type="InterPro" id="IPR036962">
    <property type="entry name" value="Glyco_hydro_3_N_sf"/>
</dbReference>
<evidence type="ECO:0000259" key="6">
    <source>
        <dbReference type="Pfam" id="PF00933"/>
    </source>
</evidence>
<organism evidence="7 8">
    <name type="scientific">Rhizomicrobium palustre</name>
    <dbReference type="NCBI Taxonomy" id="189966"/>
    <lineage>
        <taxon>Bacteria</taxon>
        <taxon>Pseudomonadati</taxon>
        <taxon>Pseudomonadota</taxon>
        <taxon>Alphaproteobacteria</taxon>
        <taxon>Micropepsales</taxon>
        <taxon>Micropepsaceae</taxon>
        <taxon>Rhizomicrobium</taxon>
    </lineage>
</organism>
<evidence type="ECO:0000256" key="4">
    <source>
        <dbReference type="ARBA" id="ARBA00022801"/>
    </source>
</evidence>
<comment type="similarity">
    <text evidence="2">Belongs to the glycosyl hydrolase 3 family.</text>
</comment>
<dbReference type="EC" id="3.2.1.52" evidence="3"/>
<dbReference type="InterPro" id="IPR001764">
    <property type="entry name" value="Glyco_hydro_3_N"/>
</dbReference>
<dbReference type="PROSITE" id="PS00775">
    <property type="entry name" value="GLYCOSYL_HYDROL_F3"/>
    <property type="match status" value="1"/>
</dbReference>
<reference evidence="7 8" key="1">
    <citation type="submission" date="2020-03" db="EMBL/GenBank/DDBJ databases">
        <title>Genomic Encyclopedia of Type Strains, Phase IV (KMG-IV): sequencing the most valuable type-strain genomes for metagenomic binning, comparative biology and taxonomic classification.</title>
        <authorList>
            <person name="Goeker M."/>
        </authorList>
    </citation>
    <scope>NUCLEOTIDE SEQUENCE [LARGE SCALE GENOMIC DNA]</scope>
    <source>
        <strain evidence="7 8">DSM 19867</strain>
    </source>
</reference>
<dbReference type="PANTHER" id="PTHR30480:SF13">
    <property type="entry name" value="BETA-HEXOSAMINIDASE"/>
    <property type="match status" value="1"/>
</dbReference>
<dbReference type="PANTHER" id="PTHR30480">
    <property type="entry name" value="BETA-HEXOSAMINIDASE-RELATED"/>
    <property type="match status" value="1"/>
</dbReference>
<evidence type="ECO:0000256" key="5">
    <source>
        <dbReference type="ARBA" id="ARBA00023295"/>
    </source>
</evidence>
<dbReference type="RefSeq" id="WP_167084560.1">
    <property type="nucleotide sequence ID" value="NZ_BAAADC010000001.1"/>
</dbReference>
<accession>A0A846N416</accession>
<comment type="catalytic activity">
    <reaction evidence="1">
        <text>Hydrolysis of terminal non-reducing N-acetyl-D-hexosamine residues in N-acetyl-beta-D-hexosaminides.</text>
        <dbReference type="EC" id="3.2.1.52"/>
    </reaction>
</comment>
<dbReference type="Gene3D" id="3.20.20.300">
    <property type="entry name" value="Glycoside hydrolase, family 3, N-terminal domain"/>
    <property type="match status" value="1"/>
</dbReference>
<evidence type="ECO:0000256" key="2">
    <source>
        <dbReference type="ARBA" id="ARBA00005336"/>
    </source>
</evidence>
<evidence type="ECO:0000256" key="1">
    <source>
        <dbReference type="ARBA" id="ARBA00001231"/>
    </source>
</evidence>
<proteinExistence type="inferred from homology"/>
<dbReference type="EMBL" id="JAASRM010000001">
    <property type="protein sequence ID" value="NIK90205.1"/>
    <property type="molecule type" value="Genomic_DNA"/>
</dbReference>
<evidence type="ECO:0000313" key="8">
    <source>
        <dbReference type="Proteomes" id="UP000570514"/>
    </source>
</evidence>
<name>A0A846N416_9PROT</name>
<gene>
    <name evidence="7" type="ORF">FHS83_003523</name>
</gene>
<protein>
    <recommendedName>
        <fullName evidence="3">beta-N-acetylhexosaminidase</fullName>
        <ecNumber evidence="3">3.2.1.52</ecNumber>
    </recommendedName>
</protein>
<dbReference type="InterPro" id="IPR017853">
    <property type="entry name" value="GH"/>
</dbReference>
<sequence length="336" mass="35754">MRNRVIFGCSGLSLLPSERDFFREAQPWGFILFGRNIGDREQVRRLVADLREAVGGDPAPVLIDQEGGRVARLKAPGWSSRPPQGVFGALHGRVPDAAREAAYLNSRLIAFDLTELGVNVDCLPLLDVPAAGAHDIIGDRAFSNQPSVVIELGRAVMEGLLDGGVLPVMKHIPGHGRAGADTHLELPHVAASADELSTGDFVPFRSLNTCPMAMTAHVVYDAIDPSRPATISPRVILKVIREEIGFEGLLMTDDLSMQALSGSIAARTKAALFAGCDVVLHCNGVSAEMEAVMAEMKPLDGMALKRAEAALGHLKGPGGFDCQAAESRLKELLAAT</sequence>
<dbReference type="Proteomes" id="UP000570514">
    <property type="component" value="Unassembled WGS sequence"/>
</dbReference>
<dbReference type="SUPFAM" id="SSF51445">
    <property type="entry name" value="(Trans)glycosidases"/>
    <property type="match status" value="1"/>
</dbReference>
<dbReference type="InterPro" id="IPR019800">
    <property type="entry name" value="Glyco_hydro_3_AS"/>
</dbReference>
<comment type="caution">
    <text evidence="7">The sequence shown here is derived from an EMBL/GenBank/DDBJ whole genome shotgun (WGS) entry which is preliminary data.</text>
</comment>
<feature type="domain" description="Glycoside hydrolase family 3 N-terminal" evidence="6">
    <location>
        <begin position="29"/>
        <end position="300"/>
    </location>
</feature>
<dbReference type="GO" id="GO:0004563">
    <property type="term" value="F:beta-N-acetylhexosaminidase activity"/>
    <property type="evidence" value="ECO:0007669"/>
    <property type="project" value="UniProtKB-EC"/>
</dbReference>
<evidence type="ECO:0000256" key="3">
    <source>
        <dbReference type="ARBA" id="ARBA00012663"/>
    </source>
</evidence>
<keyword evidence="4 7" id="KW-0378">Hydrolase</keyword>
<keyword evidence="8" id="KW-1185">Reference proteome</keyword>
<dbReference type="AlphaFoldDB" id="A0A846N416"/>
<dbReference type="NCBIfam" id="NF003740">
    <property type="entry name" value="PRK05337.1"/>
    <property type="match status" value="1"/>
</dbReference>
<evidence type="ECO:0000313" key="7">
    <source>
        <dbReference type="EMBL" id="NIK90205.1"/>
    </source>
</evidence>
<dbReference type="GO" id="GO:0009254">
    <property type="term" value="P:peptidoglycan turnover"/>
    <property type="evidence" value="ECO:0007669"/>
    <property type="project" value="TreeGrafter"/>
</dbReference>
<keyword evidence="5 7" id="KW-0326">Glycosidase</keyword>
<dbReference type="GO" id="GO:0005975">
    <property type="term" value="P:carbohydrate metabolic process"/>
    <property type="evidence" value="ECO:0007669"/>
    <property type="project" value="InterPro"/>
</dbReference>